<keyword evidence="2" id="KW-1185">Reference proteome</keyword>
<dbReference type="Proteomes" id="UP001172054">
    <property type="component" value="Unassembled WGS sequence"/>
</dbReference>
<name>A0ABT8MPG1_9BACL</name>
<accession>A0ABT8MPG1</accession>
<dbReference type="EMBL" id="JAUJWW010000002">
    <property type="protein sequence ID" value="MDN7226745.1"/>
    <property type="molecule type" value="Genomic_DNA"/>
</dbReference>
<proteinExistence type="predicted"/>
<gene>
    <name evidence="1" type="ORF">QWY15_05485</name>
</gene>
<reference evidence="1 2" key="1">
    <citation type="submission" date="2023-06" db="EMBL/GenBank/DDBJ databases">
        <title>Novel species in genus Planococcus.</title>
        <authorList>
            <person name="Ning S."/>
        </authorList>
    </citation>
    <scope>NUCLEOTIDE SEQUENCE [LARGE SCALE GENOMIC DNA]</scope>
    <source>
        <strain evidence="1 2">N064</strain>
    </source>
</reference>
<dbReference type="RefSeq" id="WP_301725693.1">
    <property type="nucleotide sequence ID" value="NZ_JAUJWW010000002.1"/>
</dbReference>
<evidence type="ECO:0000313" key="2">
    <source>
        <dbReference type="Proteomes" id="UP001172054"/>
    </source>
</evidence>
<evidence type="ECO:0000313" key="1">
    <source>
        <dbReference type="EMBL" id="MDN7226745.1"/>
    </source>
</evidence>
<sequence length="110" mass="12742">MVEYNGNKRTATIACRIGAFNPEERRRYDELREELTVNRSVEELPNGYTFFYPNHPTLLMKMAEWISFENRCCPFIEFSLQVSGETDVIRLDLTGGSAVKELLKAEFRLG</sequence>
<comment type="caution">
    <text evidence="1">The sequence shown here is derived from an EMBL/GenBank/DDBJ whole genome shotgun (WGS) entry which is preliminary data.</text>
</comment>
<organism evidence="1 2">
    <name type="scientific">Planococcus liqunii</name>
    <dbReference type="NCBI Taxonomy" id="3058394"/>
    <lineage>
        <taxon>Bacteria</taxon>
        <taxon>Bacillati</taxon>
        <taxon>Bacillota</taxon>
        <taxon>Bacilli</taxon>
        <taxon>Bacillales</taxon>
        <taxon>Caryophanaceae</taxon>
        <taxon>Planococcus</taxon>
    </lineage>
</organism>
<protein>
    <submittedName>
        <fullName evidence="1">Uncharacterized protein</fullName>
    </submittedName>
</protein>